<evidence type="ECO:0000313" key="3">
    <source>
        <dbReference type="EMBL" id="OAT47476.1"/>
    </source>
</evidence>
<dbReference type="Gene3D" id="1.10.150.20">
    <property type="entry name" value="5' to 3' exonuclease, C-terminal subdomain"/>
    <property type="match status" value="1"/>
</dbReference>
<dbReference type="InterPro" id="IPR007077">
    <property type="entry name" value="TfoX_C"/>
</dbReference>
<dbReference type="Gene3D" id="3.30.1460.30">
    <property type="entry name" value="YgaC/TfoX-N like chaperone"/>
    <property type="match status" value="1"/>
</dbReference>
<proteinExistence type="predicted"/>
<dbReference type="Pfam" id="PF04993">
    <property type="entry name" value="TfoX_N"/>
    <property type="match status" value="1"/>
</dbReference>
<evidence type="ECO:0000259" key="1">
    <source>
        <dbReference type="Pfam" id="PF04993"/>
    </source>
</evidence>
<feature type="domain" description="TfoX N-terminal" evidence="1">
    <location>
        <begin position="16"/>
        <end position="104"/>
    </location>
</feature>
<dbReference type="RefSeq" id="WP_064719539.1">
    <property type="nucleotide sequence ID" value="NZ_LXEV01000020.1"/>
</dbReference>
<accession>A0AAJ3HTD4</accession>
<gene>
    <name evidence="3" type="ORF">M997_1554</name>
</gene>
<evidence type="ECO:0000313" key="4">
    <source>
        <dbReference type="Proteomes" id="UP000078250"/>
    </source>
</evidence>
<reference evidence="3 4" key="1">
    <citation type="submission" date="2016-04" db="EMBL/GenBank/DDBJ databases">
        <title>ATOL: Assembling a taxonomically balanced genome-scale reconstruction of the evolutionary history of the Enterobacteriaceae.</title>
        <authorList>
            <person name="Plunkett G.III."/>
            <person name="Neeno-Eckwall E.C."/>
            <person name="Glasner J.D."/>
            <person name="Perna N.T."/>
        </authorList>
    </citation>
    <scope>NUCLEOTIDE SEQUENCE [LARGE SCALE GENOMIC DNA]</scope>
    <source>
        <strain evidence="3 4">ATCC 700826</strain>
    </source>
</reference>
<dbReference type="PANTHER" id="PTHR36121">
    <property type="entry name" value="PROTEIN SXY"/>
    <property type="match status" value="1"/>
</dbReference>
<dbReference type="InterPro" id="IPR007076">
    <property type="entry name" value="TfoX_N"/>
</dbReference>
<dbReference type="InterPro" id="IPR047525">
    <property type="entry name" value="TfoX-like"/>
</dbReference>
<dbReference type="InterPro" id="IPR026256">
    <property type="entry name" value="TfoX-like_gammaprotbact"/>
</dbReference>
<comment type="caution">
    <text evidence="3">The sequence shown here is derived from an EMBL/GenBank/DDBJ whole genome shotgun (WGS) entry which is preliminary data.</text>
</comment>
<name>A0AAJ3HTD4_PROHU</name>
<organism evidence="3 4">
    <name type="scientific">Proteus hauseri ATCC 700826</name>
    <dbReference type="NCBI Taxonomy" id="1354271"/>
    <lineage>
        <taxon>Bacteria</taxon>
        <taxon>Pseudomonadati</taxon>
        <taxon>Pseudomonadota</taxon>
        <taxon>Gammaproteobacteria</taxon>
        <taxon>Enterobacterales</taxon>
        <taxon>Morganellaceae</taxon>
        <taxon>Proteus</taxon>
    </lineage>
</organism>
<dbReference type="SUPFAM" id="SSF159894">
    <property type="entry name" value="YgaC/TfoX-N like"/>
    <property type="match status" value="1"/>
</dbReference>
<dbReference type="PIRSF" id="PIRSF028788">
    <property type="entry name" value="TfoX_Sxy"/>
    <property type="match status" value="1"/>
</dbReference>
<dbReference type="Pfam" id="PF04994">
    <property type="entry name" value="TfoX_C"/>
    <property type="match status" value="1"/>
</dbReference>
<dbReference type="EMBL" id="LXEV01000020">
    <property type="protein sequence ID" value="OAT47476.1"/>
    <property type="molecule type" value="Genomic_DNA"/>
</dbReference>
<dbReference type="AlphaFoldDB" id="A0AAJ3HTD4"/>
<protein>
    <submittedName>
        <fullName evidence="3">DNA transformation protein</fullName>
    </submittedName>
</protein>
<keyword evidence="4" id="KW-1185">Reference proteome</keyword>
<dbReference type="GO" id="GO:0030420">
    <property type="term" value="P:establishment of competence for transformation"/>
    <property type="evidence" value="ECO:0007669"/>
    <property type="project" value="InterPro"/>
</dbReference>
<dbReference type="Proteomes" id="UP000078250">
    <property type="component" value="Unassembled WGS sequence"/>
</dbReference>
<sequence length="202" mass="23292">MLFLSEQRKARVLSRIAKYGALTTKSQFGGSSLMVDEIILAINSDGEFYLKGSGFLETLYKATKMNAYVYLKKGGPITLRYYRITEVIWKDQKKLEQYIDLSYHYSVQEYLGQRKQPSRIKDLPNLGVMLEKKLNQIGINKVEELRHIGAKASYLKLMQLYNYKNSELLLSLAGAIVGCHRSVLPDQLKMELLNWHDELSFL</sequence>
<evidence type="ECO:0000259" key="2">
    <source>
        <dbReference type="Pfam" id="PF04994"/>
    </source>
</evidence>
<feature type="domain" description="TfoX C-terminal" evidence="2">
    <location>
        <begin position="117"/>
        <end position="195"/>
    </location>
</feature>
<dbReference type="PANTHER" id="PTHR36121:SF1">
    <property type="entry name" value="PROTEIN SXY"/>
    <property type="match status" value="1"/>
</dbReference>